<sequence length="56" mass="5956">MLADTDGTTRAYGSRPPLGTMPTIAPAGGGLPHENMQPFIAMYYCIALQGVFPSRN</sequence>
<protein>
    <submittedName>
        <fullName evidence="2">Microcystin dependent protein</fullName>
    </submittedName>
</protein>
<name>A0A346XZ95_9ACTN</name>
<evidence type="ECO:0000313" key="2">
    <source>
        <dbReference type="EMBL" id="AXV07542.1"/>
    </source>
</evidence>
<evidence type="ECO:0000256" key="1">
    <source>
        <dbReference type="SAM" id="MobiDB-lite"/>
    </source>
</evidence>
<evidence type="ECO:0000313" key="3">
    <source>
        <dbReference type="Proteomes" id="UP000264006"/>
    </source>
</evidence>
<proteinExistence type="predicted"/>
<dbReference type="EMBL" id="CP031165">
    <property type="protein sequence ID" value="AXV07542.1"/>
    <property type="molecule type" value="Genomic_DNA"/>
</dbReference>
<gene>
    <name evidence="2" type="ORF">DVS28_a2863</name>
</gene>
<dbReference type="SUPFAM" id="SSF88874">
    <property type="entry name" value="Receptor-binding domain of short tail fibre protein gp12"/>
    <property type="match status" value="1"/>
</dbReference>
<accession>A0A346XZ95</accession>
<organism evidence="2 3">
    <name type="scientific">Euzebya pacifica</name>
    <dbReference type="NCBI Taxonomy" id="1608957"/>
    <lineage>
        <taxon>Bacteria</taxon>
        <taxon>Bacillati</taxon>
        <taxon>Actinomycetota</taxon>
        <taxon>Nitriliruptoria</taxon>
        <taxon>Euzebyales</taxon>
    </lineage>
</organism>
<dbReference type="Proteomes" id="UP000264006">
    <property type="component" value="Chromosome"/>
</dbReference>
<dbReference type="KEGG" id="euz:DVS28_a2863"/>
<feature type="region of interest" description="Disordered" evidence="1">
    <location>
        <begin position="1"/>
        <end position="29"/>
    </location>
</feature>
<reference evidence="2 3" key="1">
    <citation type="submission" date="2018-09" db="EMBL/GenBank/DDBJ databases">
        <title>Complete genome sequence of Euzebya sp. DY32-46 isolated from seawater of Pacific Ocean.</title>
        <authorList>
            <person name="Xu L."/>
            <person name="Wu Y.-H."/>
            <person name="Xu X.-W."/>
        </authorList>
    </citation>
    <scope>NUCLEOTIDE SEQUENCE [LARGE SCALE GENOMIC DNA]</scope>
    <source>
        <strain evidence="2 3">DY32-46</strain>
    </source>
</reference>
<dbReference type="AlphaFoldDB" id="A0A346XZ95"/>
<keyword evidence="3" id="KW-1185">Reference proteome</keyword>